<evidence type="ECO:0000313" key="6">
    <source>
        <dbReference type="EMBL" id="CAL1699427.1"/>
    </source>
</evidence>
<dbReference type="PROSITE" id="PS50011">
    <property type="entry name" value="PROTEIN_KINASE_DOM"/>
    <property type="match status" value="1"/>
</dbReference>
<dbReference type="InterPro" id="IPR017441">
    <property type="entry name" value="Protein_kinase_ATP_BS"/>
</dbReference>
<dbReference type="InterPro" id="IPR000719">
    <property type="entry name" value="Prot_kinase_dom"/>
</dbReference>
<dbReference type="SMART" id="SM00220">
    <property type="entry name" value="S_TKc"/>
    <property type="match status" value="1"/>
</dbReference>
<feature type="region of interest" description="Disordered" evidence="4">
    <location>
        <begin position="353"/>
        <end position="392"/>
    </location>
</feature>
<dbReference type="InterPro" id="IPR008271">
    <property type="entry name" value="Ser/Thr_kinase_AS"/>
</dbReference>
<feature type="region of interest" description="Disordered" evidence="4">
    <location>
        <begin position="889"/>
        <end position="957"/>
    </location>
</feature>
<dbReference type="Proteomes" id="UP001497453">
    <property type="component" value="Chromosome 11"/>
</dbReference>
<feature type="compositionally biased region" description="Low complexity" evidence="4">
    <location>
        <begin position="934"/>
        <end position="946"/>
    </location>
</feature>
<feature type="domain" description="Protein kinase" evidence="5">
    <location>
        <begin position="23"/>
        <end position="338"/>
    </location>
</feature>
<evidence type="ECO:0000313" key="7">
    <source>
        <dbReference type="Proteomes" id="UP001497453"/>
    </source>
</evidence>
<feature type="compositionally biased region" description="Basic residues" evidence="4">
    <location>
        <begin position="912"/>
        <end position="924"/>
    </location>
</feature>
<feature type="compositionally biased region" description="Low complexity" evidence="4">
    <location>
        <begin position="464"/>
        <end position="490"/>
    </location>
</feature>
<dbReference type="InterPro" id="IPR011009">
    <property type="entry name" value="Kinase-like_dom_sf"/>
</dbReference>
<keyword evidence="2 3" id="KW-0067">ATP-binding</keyword>
<dbReference type="Pfam" id="PF00069">
    <property type="entry name" value="Pkinase"/>
    <property type="match status" value="1"/>
</dbReference>
<evidence type="ECO:0000259" key="5">
    <source>
        <dbReference type="PROSITE" id="PS50011"/>
    </source>
</evidence>
<feature type="compositionally biased region" description="Low complexity" evidence="4">
    <location>
        <begin position="1004"/>
        <end position="1016"/>
    </location>
</feature>
<keyword evidence="7" id="KW-1185">Reference proteome</keyword>
<evidence type="ECO:0000256" key="1">
    <source>
        <dbReference type="ARBA" id="ARBA00022741"/>
    </source>
</evidence>
<dbReference type="PROSITE" id="PS00107">
    <property type="entry name" value="PROTEIN_KINASE_ATP"/>
    <property type="match status" value="1"/>
</dbReference>
<feature type="region of interest" description="Disordered" evidence="4">
    <location>
        <begin position="973"/>
        <end position="1019"/>
    </location>
</feature>
<keyword evidence="1 3" id="KW-0547">Nucleotide-binding</keyword>
<dbReference type="Gene3D" id="1.10.510.10">
    <property type="entry name" value="Transferase(Phosphotransferase) domain 1"/>
    <property type="match status" value="1"/>
</dbReference>
<feature type="compositionally biased region" description="Acidic residues" evidence="4">
    <location>
        <begin position="382"/>
        <end position="392"/>
    </location>
</feature>
<dbReference type="InterPro" id="IPR045269">
    <property type="entry name" value="Atg1-like"/>
</dbReference>
<feature type="compositionally biased region" description="Acidic residues" evidence="4">
    <location>
        <begin position="361"/>
        <end position="370"/>
    </location>
</feature>
<dbReference type="PANTHER" id="PTHR24348">
    <property type="entry name" value="SERINE/THREONINE-PROTEIN KINASE UNC-51-RELATED"/>
    <property type="match status" value="1"/>
</dbReference>
<accession>A0ABP1CXE2</accession>
<evidence type="ECO:0000256" key="3">
    <source>
        <dbReference type="PROSITE-ProRule" id="PRU10141"/>
    </source>
</evidence>
<dbReference type="SUPFAM" id="SSF56112">
    <property type="entry name" value="Protein kinase-like (PK-like)"/>
    <property type="match status" value="1"/>
</dbReference>
<reference evidence="7" key="1">
    <citation type="submission" date="2024-04" db="EMBL/GenBank/DDBJ databases">
        <authorList>
            <person name="Shaw F."/>
            <person name="Minotto A."/>
        </authorList>
    </citation>
    <scope>NUCLEOTIDE SEQUENCE [LARGE SCALE GENOMIC DNA]</scope>
</reference>
<feature type="region of interest" description="Disordered" evidence="4">
    <location>
        <begin position="614"/>
        <end position="655"/>
    </location>
</feature>
<name>A0ABP1CXE2_9APHY</name>
<feature type="region of interest" description="Disordered" evidence="4">
    <location>
        <begin position="777"/>
        <end position="796"/>
    </location>
</feature>
<feature type="compositionally biased region" description="Polar residues" evidence="4">
    <location>
        <begin position="450"/>
        <end position="463"/>
    </location>
</feature>
<evidence type="ECO:0000256" key="4">
    <source>
        <dbReference type="SAM" id="MobiDB-lite"/>
    </source>
</evidence>
<sequence>MSPVTTSSPSPPPVGTYIDNGTLQLVEILGYGGYGIVYRAIPTMYSTANPPSYAVKCLPAKRPSSSTLSRHRTRDPHLHETHLHTLASSPPHPNIITLHKSVVDPISQHTYIIMDLAPGGDLFTQILHKRAFLGHGERIRNVFLQLIEAVERCHDRGVYHRDLKPENILCWDTDEDVKARRRNSQEMRVALTDFGLATRDIWSKEFRTGSVYHMSPECHGPASPSSSLTSTATSTLAGYSPAHSDLFSLGIILLNLITGRNPWKSASPTDPTFQAYCREPQTFLMSVLPISREVNDALVGSFSGRDASGGLLSLNPSQRLPGGFEGLKRRISSIREFYSPDVVFEGGMARCGWEVESGPAPEEESDDEDEHGSFVRGPEEPEQHEEDVQVEEVDPAKLEAWQTEPQVDTAAWQGSSPTSHWSSSTDGDSEMVFAPHHRPAQLSWVPTPLTPRSQTPTSVHFTISRSRSSRPLVFSRPSPSSSGSEYSSGTPEPPVTPPATSMAGRVRLRLDTNLGTGAGVGSGFEQNLTPASRTTLVSRSPYTLRSGVSPFATHAVTRSPFARIQPNSPFDSTTMLMGRDGDEIEEEMRTAIEMENMGFWMGSDDELIPIPMPLSAKSPLDQQPLPIPRRDAGYGDSFYDSSTDSSEDESEDDVRMSLARSFGPEEGMTDVGMEFTYTYSEYEYSYSTPDEAVENTTQDHRMSVISTTTTIATGVAIGEDPSRMSIVATTPTSAIPNENRMSIIPSIPTPTDGDITVPPARPESPILGLSFLPLPSSSAQPVSMPEPSQPIPIPAPTIRDGSYRYHEAEARREAATYSFLTTDPALANVDGTSSFTAPSFSLSAYPSSSCAPTSRTLNRDSGLTLTDESWSFFTSTDLDLDFKLTSPTSPAPLPIRPPPSPPIHYPALSRSSRSRSRRPSRKPRERTIERKSRAVAASAAGPSTAATRDDKGNSVRRTASSFLSLSLSSMGLGGFKKSREPSPAPPASSATTANGTKPPPPTPSSSNPSTQTQTPQIHGQFSTHWTLSTSISICTAREQGRGRGAGEVRRRRRLRSPLRGWFSPGKLFAAVLPSSS</sequence>
<gene>
    <name evidence="6" type="ORF">GFSPODELE1_LOCUS2669</name>
</gene>
<dbReference type="EMBL" id="OZ037954">
    <property type="protein sequence ID" value="CAL1699427.1"/>
    <property type="molecule type" value="Genomic_DNA"/>
</dbReference>
<feature type="compositionally biased region" description="Basic and acidic residues" evidence="4">
    <location>
        <begin position="371"/>
        <end position="381"/>
    </location>
</feature>
<feature type="compositionally biased region" description="Low complexity" evidence="4">
    <location>
        <begin position="415"/>
        <end position="424"/>
    </location>
</feature>
<dbReference type="PROSITE" id="PS00108">
    <property type="entry name" value="PROTEIN_KINASE_ST"/>
    <property type="match status" value="1"/>
</dbReference>
<feature type="region of interest" description="Disordered" evidence="4">
    <location>
        <begin position="405"/>
        <end position="503"/>
    </location>
</feature>
<feature type="compositionally biased region" description="Pro residues" evidence="4">
    <location>
        <begin position="889"/>
        <end position="904"/>
    </location>
</feature>
<protein>
    <recommendedName>
        <fullName evidence="5">Protein kinase domain-containing protein</fullName>
    </recommendedName>
</protein>
<organism evidence="6 7">
    <name type="scientific">Somion occarium</name>
    <dbReference type="NCBI Taxonomy" id="3059160"/>
    <lineage>
        <taxon>Eukaryota</taxon>
        <taxon>Fungi</taxon>
        <taxon>Dikarya</taxon>
        <taxon>Basidiomycota</taxon>
        <taxon>Agaricomycotina</taxon>
        <taxon>Agaricomycetes</taxon>
        <taxon>Polyporales</taxon>
        <taxon>Cerrenaceae</taxon>
        <taxon>Somion</taxon>
    </lineage>
</organism>
<evidence type="ECO:0000256" key="2">
    <source>
        <dbReference type="ARBA" id="ARBA00022840"/>
    </source>
</evidence>
<proteinExistence type="predicted"/>
<feature type="binding site" evidence="3">
    <location>
        <position position="61"/>
    </location>
    <ligand>
        <name>ATP</name>
        <dbReference type="ChEBI" id="CHEBI:30616"/>
    </ligand>
</feature>